<dbReference type="RefSeq" id="WP_202855879.1">
    <property type="nucleotide sequence ID" value="NZ_JAEUGD010000023.1"/>
</dbReference>
<gene>
    <name evidence="1" type="ORF">JMN32_08505</name>
</gene>
<sequence length="145" mass="16829">MSKSDTTLRKTTIAAIKRRSKKPFEWNITRFYETERPEDIGPIKMELGLQGDELPVASSISTHTDWTFVTTRRVIGKTDNVKSAININDVEKWTWGDFKGYEDQQKTMITLTTLEGREHKFVIETRNASMVMIYAIRTLLQLSRK</sequence>
<evidence type="ECO:0000313" key="1">
    <source>
        <dbReference type="EMBL" id="MBL6446346.1"/>
    </source>
</evidence>
<dbReference type="EMBL" id="JAEUGD010000023">
    <property type="protein sequence ID" value="MBL6446346.1"/>
    <property type="molecule type" value="Genomic_DNA"/>
</dbReference>
<dbReference type="Proteomes" id="UP000614216">
    <property type="component" value="Unassembled WGS sequence"/>
</dbReference>
<keyword evidence="2" id="KW-1185">Reference proteome</keyword>
<evidence type="ECO:0000313" key="2">
    <source>
        <dbReference type="Proteomes" id="UP000614216"/>
    </source>
</evidence>
<comment type="caution">
    <text evidence="1">The sequence shown here is derived from an EMBL/GenBank/DDBJ whole genome shotgun (WGS) entry which is preliminary data.</text>
</comment>
<reference evidence="1" key="1">
    <citation type="submission" date="2021-01" db="EMBL/GenBank/DDBJ databases">
        <title>Fulvivirga kasyanovii gen. nov., sp nov., a novel member of the phylum Bacteroidetes isolated from seawater in a mussel farm.</title>
        <authorList>
            <person name="Zhao L.-H."/>
            <person name="Wang Z.-J."/>
        </authorList>
    </citation>
    <scope>NUCLEOTIDE SEQUENCE</scope>
    <source>
        <strain evidence="1">29W222</strain>
    </source>
</reference>
<dbReference type="AlphaFoldDB" id="A0A937FXP9"/>
<proteinExistence type="predicted"/>
<protein>
    <submittedName>
        <fullName evidence="1">Uncharacterized protein</fullName>
    </submittedName>
</protein>
<organism evidence="1 2">
    <name type="scientific">Fulvivirga marina</name>
    <dbReference type="NCBI Taxonomy" id="2494733"/>
    <lineage>
        <taxon>Bacteria</taxon>
        <taxon>Pseudomonadati</taxon>
        <taxon>Bacteroidota</taxon>
        <taxon>Cytophagia</taxon>
        <taxon>Cytophagales</taxon>
        <taxon>Fulvivirgaceae</taxon>
        <taxon>Fulvivirga</taxon>
    </lineage>
</organism>
<name>A0A937FXP9_9BACT</name>
<accession>A0A937FXP9</accession>